<dbReference type="Proteomes" id="UP001158986">
    <property type="component" value="Unassembled WGS sequence"/>
</dbReference>
<comment type="caution">
    <text evidence="5">The sequence shown here is derived from an EMBL/GenBank/DDBJ whole genome shotgun (WGS) entry which is preliminary data.</text>
</comment>
<dbReference type="EMBL" id="CAKLCB010000264">
    <property type="protein sequence ID" value="CAH0518640.1"/>
    <property type="molecule type" value="Genomic_DNA"/>
</dbReference>
<reference evidence="5 6" key="1">
    <citation type="submission" date="2021-11" db="EMBL/GenBank/DDBJ databases">
        <authorList>
            <person name="Islam A."/>
            <person name="Islam S."/>
            <person name="Flora M.S."/>
            <person name="Rahman M."/>
            <person name="Ziaur R.M."/>
            <person name="Epstein J.H."/>
            <person name="Hassan M."/>
            <person name="Klassen M."/>
            <person name="Woodard K."/>
            <person name="Webb A."/>
            <person name="Webby R.J."/>
            <person name="El Zowalaty M.E."/>
        </authorList>
    </citation>
    <scope>NUCLEOTIDE SEQUENCE [LARGE SCALE GENOMIC DNA]</scope>
    <source>
        <strain evidence="5">Pbs1</strain>
    </source>
</reference>
<dbReference type="CDD" id="cd19165">
    <property type="entry name" value="HemeO"/>
    <property type="match status" value="1"/>
</dbReference>
<keyword evidence="2" id="KW-0479">Metal-binding</keyword>
<feature type="transmembrane region" description="Helical" evidence="4">
    <location>
        <begin position="91"/>
        <end position="112"/>
    </location>
</feature>
<evidence type="ECO:0000256" key="3">
    <source>
        <dbReference type="ARBA" id="ARBA00023004"/>
    </source>
</evidence>
<evidence type="ECO:0000256" key="4">
    <source>
        <dbReference type="SAM" id="Phobius"/>
    </source>
</evidence>
<dbReference type="Pfam" id="PF01126">
    <property type="entry name" value="Heme_oxygenase"/>
    <property type="match status" value="1"/>
</dbReference>
<name>A0ABN8CZZ0_9STRA</name>
<dbReference type="InterPro" id="IPR002051">
    <property type="entry name" value="Haem_Oase"/>
</dbReference>
<organism evidence="5 6">
    <name type="scientific">Peronospora belbahrii</name>
    <dbReference type="NCBI Taxonomy" id="622444"/>
    <lineage>
        <taxon>Eukaryota</taxon>
        <taxon>Sar</taxon>
        <taxon>Stramenopiles</taxon>
        <taxon>Oomycota</taxon>
        <taxon>Peronosporomycetes</taxon>
        <taxon>Peronosporales</taxon>
        <taxon>Peronosporaceae</taxon>
        <taxon>Peronospora</taxon>
    </lineage>
</organism>
<proteinExistence type="predicted"/>
<protein>
    <submittedName>
        <fullName evidence="5">Uncharacterized protein</fullName>
    </submittedName>
</protein>
<keyword evidence="3" id="KW-0408">Iron</keyword>
<keyword evidence="4" id="KW-0812">Transmembrane</keyword>
<dbReference type="InterPro" id="IPR016053">
    <property type="entry name" value="Haem_Oase-like"/>
</dbReference>
<dbReference type="InterPro" id="IPR016084">
    <property type="entry name" value="Haem_Oase-like_multi-hlx"/>
</dbReference>
<dbReference type="SUPFAM" id="SSF48613">
    <property type="entry name" value="Heme oxygenase-like"/>
    <property type="match status" value="1"/>
</dbReference>
<accession>A0ABN8CZZ0</accession>
<keyword evidence="4" id="KW-0472">Membrane</keyword>
<evidence type="ECO:0000313" key="6">
    <source>
        <dbReference type="Proteomes" id="UP001158986"/>
    </source>
</evidence>
<dbReference type="PANTHER" id="PTHR10720:SF0">
    <property type="entry name" value="HEME OXYGENASE"/>
    <property type="match status" value="1"/>
</dbReference>
<gene>
    <name evidence="5" type="ORF">PBS001_LOCUS5204</name>
</gene>
<dbReference type="PANTHER" id="PTHR10720">
    <property type="entry name" value="HEME OXYGENASE"/>
    <property type="match status" value="1"/>
</dbReference>
<evidence type="ECO:0000256" key="1">
    <source>
        <dbReference type="ARBA" id="ARBA00022617"/>
    </source>
</evidence>
<keyword evidence="1" id="KW-0349">Heme</keyword>
<evidence type="ECO:0000256" key="2">
    <source>
        <dbReference type="ARBA" id="ARBA00022723"/>
    </source>
</evidence>
<evidence type="ECO:0000313" key="5">
    <source>
        <dbReference type="EMBL" id="CAH0518640.1"/>
    </source>
</evidence>
<dbReference type="Gene3D" id="1.20.910.10">
    <property type="entry name" value="Heme oxygenase-like"/>
    <property type="match status" value="1"/>
</dbReference>
<keyword evidence="4" id="KW-1133">Transmembrane helix</keyword>
<sequence length="116" mass="13258">MYMAMLAGGMMIKKLVKRSFTRSEGQGVNCFAFRVKSNKTLRDKLKDAINTTSRDEETTKLLLTESVNCFKMNNQVVRSLEGTGNHVMNFILKWTIIVSLIFVIFLAFAYNFSSQQ</sequence>
<keyword evidence="6" id="KW-1185">Reference proteome</keyword>